<proteinExistence type="predicted"/>
<sequence>MSSEASQTNLNNLCSKTSAVEVLESDLDEQSYEVRKIVDSGDPKNRIDVVIMGDGYTANEREKFFDDLARLTRDMFEGVTFKSWLPLFNIWGIHVNSVDSGIGYDGPKNTPFKLYREKGQLRGILPGDPKNARAKCKLTGINACDYPSILANDDFYGGLGGEFVISTRSERTGTVVLRHEMGHNFVYVGEEYDNGWVYSGVNASPSLKKLKWEKWLSGPLREEREMFRLLEYPWHDLSKGPKSFNFTSDGKYSRWYLLTSVSAAGEADSLEFILDGKALPWESRGSDDREFYDWRGSSGLSEGQHTFTVRSKTASTNKQIPRMIASVTLHEYGNEDEFNISNDYISAYPTWDVYHNKTYRPTSEGCLMRNMTSQSFCKVCKEGLWRQFLKRISLIDDVEVKKGKATVSPIKLGQLRPADKQIPGEKLRIRWYKSSKLISKFNDKLTIPVSPGKWKVQVKLISPEVRSDPKRFLTSTKHFKVKHRFSHIWIKIKSYIYPF</sequence>
<dbReference type="OrthoDB" id="2961863at2759"/>
<dbReference type="AlphaFoldDB" id="A0A137NX20"/>
<dbReference type="Pfam" id="PF09471">
    <property type="entry name" value="Peptidase_M64"/>
    <property type="match status" value="1"/>
</dbReference>
<evidence type="ECO:0008006" key="3">
    <source>
        <dbReference type="Google" id="ProtNLM"/>
    </source>
</evidence>
<dbReference type="EMBL" id="KQ964651">
    <property type="protein sequence ID" value="KXN67221.1"/>
    <property type="molecule type" value="Genomic_DNA"/>
</dbReference>
<gene>
    <name evidence="1" type="ORF">CONCODRAFT_61234</name>
</gene>
<dbReference type="OMA" id="MPIQAYP"/>
<accession>A0A137NX20</accession>
<dbReference type="Proteomes" id="UP000070444">
    <property type="component" value="Unassembled WGS sequence"/>
</dbReference>
<evidence type="ECO:0000313" key="1">
    <source>
        <dbReference type="EMBL" id="KXN67221.1"/>
    </source>
</evidence>
<reference evidence="1 2" key="1">
    <citation type="journal article" date="2015" name="Genome Biol. Evol.">
        <title>Phylogenomic analyses indicate that early fungi evolved digesting cell walls of algal ancestors of land plants.</title>
        <authorList>
            <person name="Chang Y."/>
            <person name="Wang S."/>
            <person name="Sekimoto S."/>
            <person name="Aerts A.L."/>
            <person name="Choi C."/>
            <person name="Clum A."/>
            <person name="LaButti K.M."/>
            <person name="Lindquist E.A."/>
            <person name="Yee Ngan C."/>
            <person name="Ohm R.A."/>
            <person name="Salamov A.A."/>
            <person name="Grigoriev I.V."/>
            <person name="Spatafora J.W."/>
            <person name="Berbee M.L."/>
        </authorList>
    </citation>
    <scope>NUCLEOTIDE SEQUENCE [LARGE SCALE GENOMIC DNA]</scope>
    <source>
        <strain evidence="1 2">NRRL 28638</strain>
    </source>
</reference>
<name>A0A137NX20_CONC2</name>
<organism evidence="1 2">
    <name type="scientific">Conidiobolus coronatus (strain ATCC 28846 / CBS 209.66 / NRRL 28638)</name>
    <name type="common">Delacroixia coronata</name>
    <dbReference type="NCBI Taxonomy" id="796925"/>
    <lineage>
        <taxon>Eukaryota</taxon>
        <taxon>Fungi</taxon>
        <taxon>Fungi incertae sedis</taxon>
        <taxon>Zoopagomycota</taxon>
        <taxon>Entomophthoromycotina</taxon>
        <taxon>Entomophthoromycetes</taxon>
        <taxon>Entomophthorales</taxon>
        <taxon>Ancylistaceae</taxon>
        <taxon>Conidiobolus</taxon>
    </lineage>
</organism>
<evidence type="ECO:0000313" key="2">
    <source>
        <dbReference type="Proteomes" id="UP000070444"/>
    </source>
</evidence>
<dbReference type="InterPro" id="IPR019026">
    <property type="entry name" value="Peptidase_M64_IgA"/>
</dbReference>
<keyword evidence="2" id="KW-1185">Reference proteome</keyword>
<protein>
    <recommendedName>
        <fullName evidence="3">IgA Peptidase M64</fullName>
    </recommendedName>
</protein>
<dbReference type="GO" id="GO:0008237">
    <property type="term" value="F:metallopeptidase activity"/>
    <property type="evidence" value="ECO:0007669"/>
    <property type="project" value="InterPro"/>
</dbReference>
<dbReference type="Gene3D" id="3.40.390.10">
    <property type="entry name" value="Collagenase (Catalytic Domain)"/>
    <property type="match status" value="1"/>
</dbReference>
<dbReference type="InterPro" id="IPR024079">
    <property type="entry name" value="MetalloPept_cat_dom_sf"/>
</dbReference>